<feature type="transmembrane region" description="Helical" evidence="7">
    <location>
        <begin position="67"/>
        <end position="86"/>
    </location>
</feature>
<sequence length="358" mass="38854">MSVSPPLPAPRRGRGKGVPGPPARPAGDPRDLPAPSTGRETPGRPEGSPAPEASGRGGSWARRAAGWWPYLLIAPTVAGTAFLLLYPVTRSVVISFQHFRTGELIRGGAAFVGLDNYQEVLGSEEFWSVVRRTLIWTSVNVVLIMVISTLAALMIARLGKRMRLAVMSALVLTWATPVLAATTIFQWLFQSRLGVVNWLLVRLGLDSFEDYTWFAGGTSTFAILVMLVVWQSVPFAALTLYAGLTTIPAELDESARIDGASGSQIFRTITFPILRPLFGLITSLEVIWVFKCFAQIWAISKGGPDGATTTLPIYAFQVAQSLHKYDLGSAISTLTVLILLAALITHLRRMLKHEGEAL</sequence>
<comment type="caution">
    <text evidence="10">The sequence shown here is derived from an EMBL/GenBank/DDBJ whole genome shotgun (WGS) entry which is preliminary data.</text>
</comment>
<dbReference type="InterPro" id="IPR000515">
    <property type="entry name" value="MetI-like"/>
</dbReference>
<evidence type="ECO:0000256" key="2">
    <source>
        <dbReference type="ARBA" id="ARBA00022448"/>
    </source>
</evidence>
<dbReference type="EMBL" id="BAAAZR010000002">
    <property type="protein sequence ID" value="GAA3796239.1"/>
    <property type="molecule type" value="Genomic_DNA"/>
</dbReference>
<feature type="transmembrane region" description="Helical" evidence="7">
    <location>
        <begin position="168"/>
        <end position="189"/>
    </location>
</feature>
<dbReference type="InterPro" id="IPR035906">
    <property type="entry name" value="MetI-like_sf"/>
</dbReference>
<dbReference type="SUPFAM" id="SSF161098">
    <property type="entry name" value="MetI-like"/>
    <property type="match status" value="1"/>
</dbReference>
<dbReference type="Pfam" id="PF00528">
    <property type="entry name" value="BPD_transp_1"/>
    <property type="match status" value="1"/>
</dbReference>
<dbReference type="InterPro" id="IPR050809">
    <property type="entry name" value="UgpAE/MalFG_permease"/>
</dbReference>
<proteinExistence type="inferred from homology"/>
<name>A0ABP7HMI2_9ACTN</name>
<dbReference type="Gene3D" id="1.10.3720.10">
    <property type="entry name" value="MetI-like"/>
    <property type="match status" value="1"/>
</dbReference>
<feature type="transmembrane region" description="Helical" evidence="7">
    <location>
        <begin position="277"/>
        <end position="299"/>
    </location>
</feature>
<protein>
    <submittedName>
        <fullName evidence="10">Sugar ABC transporter permease</fullName>
    </submittedName>
</protein>
<organism evidence="10 11">
    <name type="scientific">Sphaerisporangium flaviroseum</name>
    <dbReference type="NCBI Taxonomy" id="509199"/>
    <lineage>
        <taxon>Bacteria</taxon>
        <taxon>Bacillati</taxon>
        <taxon>Actinomycetota</taxon>
        <taxon>Actinomycetes</taxon>
        <taxon>Streptosporangiales</taxon>
        <taxon>Streptosporangiaceae</taxon>
        <taxon>Sphaerisporangium</taxon>
    </lineage>
</organism>
<feature type="transmembrane region" description="Helical" evidence="7">
    <location>
        <begin position="327"/>
        <end position="347"/>
    </location>
</feature>
<dbReference type="PANTHER" id="PTHR43227:SF8">
    <property type="entry name" value="DIACETYLCHITOBIOSE UPTAKE SYSTEM PERMEASE PROTEIN DASB"/>
    <property type="match status" value="1"/>
</dbReference>
<evidence type="ECO:0000256" key="4">
    <source>
        <dbReference type="ARBA" id="ARBA00022692"/>
    </source>
</evidence>
<dbReference type="PROSITE" id="PS50928">
    <property type="entry name" value="ABC_TM1"/>
    <property type="match status" value="1"/>
</dbReference>
<feature type="transmembrane region" description="Helical" evidence="7">
    <location>
        <begin position="134"/>
        <end position="156"/>
    </location>
</feature>
<evidence type="ECO:0000256" key="8">
    <source>
        <dbReference type="SAM" id="MobiDB-lite"/>
    </source>
</evidence>
<dbReference type="PANTHER" id="PTHR43227">
    <property type="entry name" value="BLL4140 PROTEIN"/>
    <property type="match status" value="1"/>
</dbReference>
<evidence type="ECO:0000256" key="7">
    <source>
        <dbReference type="RuleBase" id="RU363032"/>
    </source>
</evidence>
<dbReference type="RefSeq" id="WP_344935824.1">
    <property type="nucleotide sequence ID" value="NZ_BAAAZR010000002.1"/>
</dbReference>
<feature type="region of interest" description="Disordered" evidence="8">
    <location>
        <begin position="1"/>
        <end position="58"/>
    </location>
</feature>
<gene>
    <name evidence="10" type="ORF">GCM10022226_14440</name>
</gene>
<keyword evidence="6 7" id="KW-0472">Membrane</keyword>
<feature type="transmembrane region" description="Helical" evidence="7">
    <location>
        <begin position="211"/>
        <end position="230"/>
    </location>
</feature>
<evidence type="ECO:0000256" key="6">
    <source>
        <dbReference type="ARBA" id="ARBA00023136"/>
    </source>
</evidence>
<evidence type="ECO:0000256" key="3">
    <source>
        <dbReference type="ARBA" id="ARBA00022475"/>
    </source>
</evidence>
<evidence type="ECO:0000259" key="9">
    <source>
        <dbReference type="PROSITE" id="PS50928"/>
    </source>
</evidence>
<comment type="similarity">
    <text evidence="7">Belongs to the binding-protein-dependent transport system permease family.</text>
</comment>
<dbReference type="CDD" id="cd06261">
    <property type="entry name" value="TM_PBP2"/>
    <property type="match status" value="1"/>
</dbReference>
<keyword evidence="11" id="KW-1185">Reference proteome</keyword>
<evidence type="ECO:0000313" key="11">
    <source>
        <dbReference type="Proteomes" id="UP001500888"/>
    </source>
</evidence>
<keyword evidence="2 7" id="KW-0813">Transport</keyword>
<comment type="subcellular location">
    <subcellularLocation>
        <location evidence="1 7">Cell membrane</location>
        <topology evidence="1 7">Multi-pass membrane protein</topology>
    </subcellularLocation>
</comment>
<accession>A0ABP7HMI2</accession>
<keyword evidence="5 7" id="KW-1133">Transmembrane helix</keyword>
<evidence type="ECO:0000313" key="10">
    <source>
        <dbReference type="EMBL" id="GAA3796239.1"/>
    </source>
</evidence>
<keyword evidence="4 7" id="KW-0812">Transmembrane</keyword>
<keyword evidence="3" id="KW-1003">Cell membrane</keyword>
<evidence type="ECO:0000256" key="5">
    <source>
        <dbReference type="ARBA" id="ARBA00022989"/>
    </source>
</evidence>
<feature type="domain" description="ABC transmembrane type-1" evidence="9">
    <location>
        <begin position="130"/>
        <end position="348"/>
    </location>
</feature>
<dbReference type="Proteomes" id="UP001500888">
    <property type="component" value="Unassembled WGS sequence"/>
</dbReference>
<evidence type="ECO:0000256" key="1">
    <source>
        <dbReference type="ARBA" id="ARBA00004651"/>
    </source>
</evidence>
<reference evidence="11" key="1">
    <citation type="journal article" date="2019" name="Int. J. Syst. Evol. Microbiol.">
        <title>The Global Catalogue of Microorganisms (GCM) 10K type strain sequencing project: providing services to taxonomists for standard genome sequencing and annotation.</title>
        <authorList>
            <consortium name="The Broad Institute Genomics Platform"/>
            <consortium name="The Broad Institute Genome Sequencing Center for Infectious Disease"/>
            <person name="Wu L."/>
            <person name="Ma J."/>
        </authorList>
    </citation>
    <scope>NUCLEOTIDE SEQUENCE [LARGE SCALE GENOMIC DNA]</scope>
    <source>
        <strain evidence="11">JCM 16908</strain>
    </source>
</reference>